<organism evidence="3 4">
    <name type="scientific">Tanacetum coccineum</name>
    <dbReference type="NCBI Taxonomy" id="301880"/>
    <lineage>
        <taxon>Eukaryota</taxon>
        <taxon>Viridiplantae</taxon>
        <taxon>Streptophyta</taxon>
        <taxon>Embryophyta</taxon>
        <taxon>Tracheophyta</taxon>
        <taxon>Spermatophyta</taxon>
        <taxon>Magnoliopsida</taxon>
        <taxon>eudicotyledons</taxon>
        <taxon>Gunneridae</taxon>
        <taxon>Pentapetalae</taxon>
        <taxon>asterids</taxon>
        <taxon>campanulids</taxon>
        <taxon>Asterales</taxon>
        <taxon>Asteraceae</taxon>
        <taxon>Asteroideae</taxon>
        <taxon>Anthemideae</taxon>
        <taxon>Anthemidinae</taxon>
        <taxon>Tanacetum</taxon>
    </lineage>
</organism>
<reference evidence="3" key="2">
    <citation type="submission" date="2022-01" db="EMBL/GenBank/DDBJ databases">
        <authorList>
            <person name="Yamashiro T."/>
            <person name="Shiraishi A."/>
            <person name="Satake H."/>
            <person name="Nakayama K."/>
        </authorList>
    </citation>
    <scope>NUCLEOTIDE SEQUENCE</scope>
</reference>
<feature type="compositionally biased region" description="Low complexity" evidence="1">
    <location>
        <begin position="79"/>
        <end position="90"/>
    </location>
</feature>
<accession>A0ABQ5ATH6</accession>
<feature type="region of interest" description="Disordered" evidence="1">
    <location>
        <begin position="69"/>
        <end position="93"/>
    </location>
</feature>
<feature type="domain" description="Reverse transcriptase Ty1/copia-type" evidence="2">
    <location>
        <begin position="411"/>
        <end position="489"/>
    </location>
</feature>
<evidence type="ECO:0000256" key="1">
    <source>
        <dbReference type="SAM" id="MobiDB-lite"/>
    </source>
</evidence>
<sequence length="583" mass="65592">MKLMKFSMGLDDTYVQIRSSILSREILPDVRSAYATISSEESHRVDFGSITGTSKRFQASAFVSNVSNRENFRRNQTSNNAPRPNNVNNNGQGGGSGIACEDLDLDSLGFNGHTIDRCFKVIGYLVDFEKKKAGQNFKNRNVSNNNIVGSSSSSGFTHEQLSTLISLIKDNSLNGKNVQANIVGANQHMTHTDKKLDNVYDISHLRIKVGYPNGTKSFIFKIRNLKLFNGLVLYDVLVIPEYCVTLNSVHKLAKDNKIFVAFDEGKCVNTDDFSSGNFGNDAQSSDDIFATQDEQEITEVPKDRKAIGSKWVFKIKYKSSGKIDRYKARLVAKGFNQKEVLTLRKIFLDVKMVTVRCLLNLVVLNYWPIFQPDVSNAFLYGDLVEIVYMKPPEGYFPSGDNKSDKGVFVALLVYVDDIVITSNSVSEIEKFKTFLKSKFMIGDLGKLKYFLRIEVIETDQCICLNQTKYVLDLLSKYGMLACKPAKTPLQSKLVNTNEANIDDLLLDNITDYQKLIGKLIYLTNIRLDISYVVHCLSQFMHSPLKSHLKTAFKILRYLKGSSGLRIHITKSLCMSLKAYSDAE</sequence>
<keyword evidence="4" id="KW-1185">Reference proteome</keyword>
<dbReference type="InterPro" id="IPR013103">
    <property type="entry name" value="RVT_2"/>
</dbReference>
<dbReference type="Proteomes" id="UP001151760">
    <property type="component" value="Unassembled WGS sequence"/>
</dbReference>
<comment type="caution">
    <text evidence="3">The sequence shown here is derived from an EMBL/GenBank/DDBJ whole genome shotgun (WGS) entry which is preliminary data.</text>
</comment>
<protein>
    <submittedName>
        <fullName evidence="3">Ribonuclease H-like domain-containing protein</fullName>
    </submittedName>
</protein>
<name>A0ABQ5ATH6_9ASTR</name>
<dbReference type="PANTHER" id="PTHR34222:SF99">
    <property type="entry name" value="PROTEIN, PUTATIVE-RELATED"/>
    <property type="match status" value="1"/>
</dbReference>
<dbReference type="InterPro" id="IPR043502">
    <property type="entry name" value="DNA/RNA_pol_sf"/>
</dbReference>
<proteinExistence type="predicted"/>
<gene>
    <name evidence="3" type="ORF">Tco_0839035</name>
</gene>
<evidence type="ECO:0000313" key="3">
    <source>
        <dbReference type="EMBL" id="GJT04573.1"/>
    </source>
</evidence>
<evidence type="ECO:0000259" key="2">
    <source>
        <dbReference type="Pfam" id="PF07727"/>
    </source>
</evidence>
<dbReference type="SUPFAM" id="SSF56672">
    <property type="entry name" value="DNA/RNA polymerases"/>
    <property type="match status" value="1"/>
</dbReference>
<evidence type="ECO:0000313" key="4">
    <source>
        <dbReference type="Proteomes" id="UP001151760"/>
    </source>
</evidence>
<feature type="domain" description="Reverse transcriptase Ty1/copia-type" evidence="2">
    <location>
        <begin position="297"/>
        <end position="403"/>
    </location>
</feature>
<feature type="compositionally biased region" description="Polar residues" evidence="1">
    <location>
        <begin position="69"/>
        <end position="78"/>
    </location>
</feature>
<dbReference type="EMBL" id="BQNB010012519">
    <property type="protein sequence ID" value="GJT04573.1"/>
    <property type="molecule type" value="Genomic_DNA"/>
</dbReference>
<dbReference type="Pfam" id="PF07727">
    <property type="entry name" value="RVT_2"/>
    <property type="match status" value="2"/>
</dbReference>
<reference evidence="3" key="1">
    <citation type="journal article" date="2022" name="Int. J. Mol. Sci.">
        <title>Draft Genome of Tanacetum Coccineum: Genomic Comparison of Closely Related Tanacetum-Family Plants.</title>
        <authorList>
            <person name="Yamashiro T."/>
            <person name="Shiraishi A."/>
            <person name="Nakayama K."/>
            <person name="Satake H."/>
        </authorList>
    </citation>
    <scope>NUCLEOTIDE SEQUENCE</scope>
</reference>
<dbReference type="PANTHER" id="PTHR34222">
    <property type="entry name" value="GAG_PRE-INTEGRS DOMAIN-CONTAINING PROTEIN"/>
    <property type="match status" value="1"/>
</dbReference>